<feature type="compositionally biased region" description="Polar residues" evidence="3">
    <location>
        <begin position="1224"/>
        <end position="1242"/>
    </location>
</feature>
<evidence type="ECO:0000313" key="6">
    <source>
        <dbReference type="RefSeq" id="XP_024938103.1"/>
    </source>
</evidence>
<dbReference type="GO" id="GO:0005524">
    <property type="term" value="F:ATP binding"/>
    <property type="evidence" value="ECO:0007669"/>
    <property type="project" value="UniProtKB-KW"/>
</dbReference>
<dbReference type="InterPro" id="IPR027417">
    <property type="entry name" value="P-loop_NTPase"/>
</dbReference>
<dbReference type="PANTHER" id="PTHR46844:SF1">
    <property type="entry name" value="SLR5058 PROTEIN"/>
    <property type="match status" value="1"/>
</dbReference>
<dbReference type="Proteomes" id="UP000694920">
    <property type="component" value="Unplaced"/>
</dbReference>
<feature type="compositionally biased region" description="Polar residues" evidence="3">
    <location>
        <begin position="148"/>
        <end position="159"/>
    </location>
</feature>
<dbReference type="RefSeq" id="XP_024938103.1">
    <property type="nucleotide sequence ID" value="XM_025082335.1"/>
</dbReference>
<feature type="domain" description="NACHT" evidence="4">
    <location>
        <begin position="1503"/>
        <end position="1623"/>
    </location>
</feature>
<dbReference type="InterPro" id="IPR032675">
    <property type="entry name" value="LRR_dom_sf"/>
</dbReference>
<feature type="compositionally biased region" description="Polar residues" evidence="3">
    <location>
        <begin position="425"/>
        <end position="441"/>
    </location>
</feature>
<evidence type="ECO:0000256" key="2">
    <source>
        <dbReference type="ARBA" id="ARBA00022840"/>
    </source>
</evidence>
<dbReference type="SUPFAM" id="SSF52540">
    <property type="entry name" value="P-loop containing nucleoside triphosphate hydrolases"/>
    <property type="match status" value="1"/>
</dbReference>
<organism evidence="5 6">
    <name type="scientific">Cephus cinctus</name>
    <name type="common">Wheat stem sawfly</name>
    <dbReference type="NCBI Taxonomy" id="211228"/>
    <lineage>
        <taxon>Eukaryota</taxon>
        <taxon>Metazoa</taxon>
        <taxon>Ecdysozoa</taxon>
        <taxon>Arthropoda</taxon>
        <taxon>Hexapoda</taxon>
        <taxon>Insecta</taxon>
        <taxon>Pterygota</taxon>
        <taxon>Neoptera</taxon>
        <taxon>Endopterygota</taxon>
        <taxon>Hymenoptera</taxon>
        <taxon>Cephoidea</taxon>
        <taxon>Cephidae</taxon>
        <taxon>Cephus</taxon>
    </lineage>
</organism>
<proteinExistence type="predicted"/>
<reference evidence="6" key="1">
    <citation type="submission" date="2025-08" db="UniProtKB">
        <authorList>
            <consortium name="RefSeq"/>
        </authorList>
    </citation>
    <scope>IDENTIFICATION</scope>
</reference>
<sequence length="2599" mass="285716">MSEEIILKALSAGGSGAGSGSIPFADEDGSTVASTPGRGQSRIFSKEELIYSDVTPRGEATSRNAANFTSFRNPILKSNTESNVAGKYCASSNEVGINNKEVSGTRIALKKSRTDSCVPEADNPLQRYENALLKYQRIKVPPKKQISRENSYGYSSSDESVIRNKSKSTSSIDTQSVNNILDEYEDLDYRRSSDLSDVGSIDVTNFEAVMDQQRQREKSKMRSPMAPAARNAGPPLTEKLQPLLKVNQQTQVRQRSRDRLKDSGRIVPVEETSGAIAGSAGKTSAETESNENSVGKVPDLLMRKGEVQKRVDEWLSQTQSQNFVGVKDKVLVRSNSSADYRYRNSSNSRARSVEEAGEKLNGTVSYDDLNREGNKGEVKADKVSIGVNTSRGTYKEYLAARSKMKQNDYGFSGSNGTRSTRDMSPGTTSKIPQRGFSNSSFRSRKTELSTDSADSSKITCSFDSRVTRERSKVTENRLANQTKSRAEPEPGKATSTIIPSRRPSFKRTQSVNQRAGVLIKEERSPRARPTTVSSEKGPSSGDRAAQLTGQLTGQLAALPNMDGESQRPLLPCEAPVSDADRTDPGKPMEGSYRDERNLKKLTTDSVEPERTVKERVAVRSSCKVQPKIESSSRLDSIYGPVEPPRLRTLLHGQVESSNKELENQSQLAPIPRTFQGPNAFEGRKLPAIPRKDQSQTGNENYVKCTIINPVSTFKPNNAMYATLQQPSEQNSFATTIVNESVTRSHYATPKHIEKIYERAQPQVIHADDLESILKPVALPSAYGDKLLANERKVHVANDVGNSRGQSDDEDIYEKISDVRFEQLETIVEDQKSDNDDCRFPEIGLSQCLKVQQKMPNGKVKSSGFTESTGKDAIYAKPWDQTMILNDPPKTFSTFQTHHQDSATRLNHVNQSRRTCPAETNESEGLSGKVREQNSEPSEDMQESCDGNSLYEVRSTLRLTREQLGNHSREGSSLSSSTVPLENLKSDSQREIVMDNRLCSRPVDDISVGESRSVLEKKCTDDTVQLANRINRNKSERDLEERDNELSMKDKIDLQPPIVSEILVKTLKFKQDLPIDLPKISEPVLPTKQFNFHNVLSDDYDKILAQDAMRLKESKVYVTKEEMEHQKLMDLLKKGDYDAVKSIRITLDSNCRTPTTSTGIGSSITDEIWTSANERKFFRTSTTSTGIGSSLNLQDNNRSLESRDGDFYSTDIEDSKDTYRRFYPNTPTTSGLGSSSDRQSVETQRSRDLPDHLWAAAMEDGFSRFNAMKSLQTITRQPRPNHDWVRTERISRFTKHRTISQSPQREQEIWTTTLNDASVSGYATQRNPMAHRCHHQARRSFSTSIVADLAVTPNGSQQSLGSGEFLELERSYTLSTPGGSSPVCCPPCSPPPAPAAYISSARASSRRLGVGNALGGAPSPERDPLGRLLRFLKTFYRELGTRDPPHLPQWALPLPLGTLCPAHFQPHLQLVHKSEQEHLLENIRPEQIFAPVRLSDGTIAEAPRRVAVEGGPGSGRTTLCLRLLHQWATQGDGPALAFIVPLRELRGSPLLNYLARELFPRTAALGDAVAQVWRTLHLIEDRVLFVLDGYDECVGGRASLGDAVDLLEGRLFPDARLLVTCSPNNSPTLSPLVQRRIHLAGLEWPHVERLCVAYFIHNDVAERACEFLEALNVQPQAVKQLGQHPLGWIMLCSLYQDSGSLPTETSALVQAAVKCIVKRSLDPPVPYNEEIPGHCRKRLEDFGKLSLAALREGRCCYTEAELRARGGGIEVTRLGFLTRGLTFGQRRKPDLYTPIHMAVAEFLAAYYLTSVAQYANILRRELEGLPGGIISHLAGLLGPKTHLILNQLCPLEVPPRAVFSLLKAAGASDGNISAVCRLVGAGPGFGPAPNERPPSPLVHTVPLELEGWARILKSAACTLEALELVFQIERGSDPRYLDEFFEALAGNESVKLVRITSLLGQESSTEEAQRLAGHLKSVLGKKKLNDFELVITCLEESAHDGLECVVNALCRGLSHASVHLARLVLDMNLSGKQVSRVCEALRDCVQVQALHLPHLSCGCEGLASVAELLKERPLLALNIAGCWGAKNEDPSSSGISMGSGSGSGSSGCASSTLGTLPLNRCCSSLPRGALAAYGSLTRPATLPRLPFGLGLGPGPVNGTGPLPVNDRDRDSNGSSKRNSDSVLCHRVPLLHPLPTCDASSHQGTGFHEIFNAIREPNCKLRSLNVSKCLVGGLDAECLGETIRKARNLDALRAAGASRPADVMPLVKALMEAPCLQLLDLASSRLALDDNPSRLLCHALVRNGTLRLLSLEGWTFRIEESDSLALFSELLRYTSVRELNLCNARLHLAVHEGPLARLGRRDDAGAELLRAAPPAACPVIVFLRLAGFQVTVNDRLALRGPLLLPFLAGFTALSELDLSLDKSAIGGSSDTLLFIDDKILQQFFGCLSSHFRNLQSLSINFWRISLEDSDKTMRQIAKYLKLCNLSFLRANGLNVTDSAKKVQMEHIFVQTLLTNLQYLTWLCLDGVDLTETQASSVGKCVRDRYPGTNLEISAKDVNVKSVKALVAAIEEGGRAEVLYTGGSNCRLKITKLQKNGRNKKK</sequence>
<feature type="compositionally biased region" description="Polar residues" evidence="3">
    <location>
        <begin position="890"/>
        <end position="923"/>
    </location>
</feature>
<keyword evidence="5" id="KW-1185">Reference proteome</keyword>
<dbReference type="InterPro" id="IPR007111">
    <property type="entry name" value="NACHT_NTPase"/>
</dbReference>
<feature type="compositionally biased region" description="Basic and acidic residues" evidence="3">
    <location>
        <begin position="578"/>
        <end position="595"/>
    </location>
</feature>
<feature type="region of interest" description="Disordered" evidence="3">
    <location>
        <begin position="963"/>
        <end position="982"/>
    </location>
</feature>
<evidence type="ECO:0000256" key="3">
    <source>
        <dbReference type="SAM" id="MobiDB-lite"/>
    </source>
</evidence>
<feature type="region of interest" description="Disordered" evidence="3">
    <location>
        <begin position="561"/>
        <end position="595"/>
    </location>
</feature>
<dbReference type="GeneID" id="112493602"/>
<keyword evidence="2" id="KW-0067">ATP-binding</keyword>
<evidence type="ECO:0000259" key="4">
    <source>
        <dbReference type="PROSITE" id="PS50837"/>
    </source>
</evidence>
<dbReference type="Gene3D" id="3.40.50.300">
    <property type="entry name" value="P-loop containing nucleotide triphosphate hydrolases"/>
    <property type="match status" value="1"/>
</dbReference>
<feature type="compositionally biased region" description="Polar residues" evidence="3">
    <location>
        <begin position="449"/>
        <end position="464"/>
    </location>
</feature>
<feature type="compositionally biased region" description="Polar residues" evidence="3">
    <location>
        <begin position="281"/>
        <end position="293"/>
    </location>
</feature>
<feature type="region of interest" description="Disordered" evidence="3">
    <location>
        <begin position="12"/>
        <end position="38"/>
    </location>
</feature>
<evidence type="ECO:0000256" key="1">
    <source>
        <dbReference type="ARBA" id="ARBA00022741"/>
    </source>
</evidence>
<feature type="region of interest" description="Disordered" evidence="3">
    <location>
        <begin position="2155"/>
        <end position="2179"/>
    </location>
</feature>
<keyword evidence="1" id="KW-0547">Nucleotide-binding</keyword>
<protein>
    <submittedName>
        <fullName evidence="6">Uncharacterized protein LOC112493602 isoform X1</fullName>
    </submittedName>
</protein>
<dbReference type="PANTHER" id="PTHR46844">
    <property type="entry name" value="SLR5058 PROTEIN"/>
    <property type="match status" value="1"/>
</dbReference>
<dbReference type="SUPFAM" id="SSF52047">
    <property type="entry name" value="RNI-like"/>
    <property type="match status" value="1"/>
</dbReference>
<feature type="region of interest" description="Disordered" evidence="3">
    <location>
        <begin position="890"/>
        <end position="948"/>
    </location>
</feature>
<dbReference type="PROSITE" id="PS50837">
    <property type="entry name" value="NACHT"/>
    <property type="match status" value="1"/>
</dbReference>
<evidence type="ECO:0000313" key="5">
    <source>
        <dbReference type="Proteomes" id="UP000694920"/>
    </source>
</evidence>
<feature type="region of interest" description="Disordered" evidence="3">
    <location>
        <begin position="144"/>
        <end position="173"/>
    </location>
</feature>
<feature type="region of interest" description="Disordered" evidence="3">
    <location>
        <begin position="407"/>
        <end position="545"/>
    </location>
</feature>
<dbReference type="Gene3D" id="3.80.10.10">
    <property type="entry name" value="Ribonuclease Inhibitor"/>
    <property type="match status" value="1"/>
</dbReference>
<dbReference type="Pfam" id="PF05729">
    <property type="entry name" value="NACHT"/>
    <property type="match status" value="1"/>
</dbReference>
<gene>
    <name evidence="6" type="primary">LOC112493602</name>
</gene>
<accession>A0AAJ7VYN7</accession>
<feature type="region of interest" description="Disordered" evidence="3">
    <location>
        <begin position="1217"/>
        <end position="1248"/>
    </location>
</feature>
<feature type="region of interest" description="Disordered" evidence="3">
    <location>
        <begin position="211"/>
        <end position="237"/>
    </location>
</feature>
<feature type="compositionally biased region" description="Polar residues" evidence="3">
    <location>
        <begin position="963"/>
        <end position="979"/>
    </location>
</feature>
<name>A0AAJ7VYN7_CEPCN</name>
<feature type="compositionally biased region" description="Basic and acidic residues" evidence="3">
    <location>
        <begin position="465"/>
        <end position="475"/>
    </location>
</feature>
<feature type="region of interest" description="Disordered" evidence="3">
    <location>
        <begin position="272"/>
        <end position="296"/>
    </location>
</feature>